<accession>A0ABX4MFL4</accession>
<keyword evidence="2" id="KW-0813">Transport</keyword>
<keyword evidence="6 8" id="KW-1133">Transmembrane helix</keyword>
<dbReference type="PANTHER" id="PTHR32196:SF21">
    <property type="entry name" value="ABC TRANSPORTER PERMEASE PROTEIN YPHD-RELATED"/>
    <property type="match status" value="1"/>
</dbReference>
<feature type="transmembrane region" description="Helical" evidence="8">
    <location>
        <begin position="85"/>
        <end position="105"/>
    </location>
</feature>
<dbReference type="Proteomes" id="UP000194577">
    <property type="component" value="Unassembled WGS sequence"/>
</dbReference>
<feature type="transmembrane region" description="Helical" evidence="8">
    <location>
        <begin position="294"/>
        <end position="313"/>
    </location>
</feature>
<dbReference type="EMBL" id="MTPX02000039">
    <property type="protein sequence ID" value="PHP52914.1"/>
    <property type="molecule type" value="Genomic_DNA"/>
</dbReference>
<feature type="transmembrane region" description="Helical" evidence="8">
    <location>
        <begin position="141"/>
        <end position="162"/>
    </location>
</feature>
<gene>
    <name evidence="9" type="ORF">BW737_006575</name>
</gene>
<keyword evidence="3" id="KW-1003">Cell membrane</keyword>
<protein>
    <submittedName>
        <fullName evidence="9">ABC transporter permease</fullName>
    </submittedName>
</protein>
<keyword evidence="5 8" id="KW-0812">Transmembrane</keyword>
<dbReference type="CDD" id="cd06579">
    <property type="entry name" value="TM_PBP1_transp_AraH_like"/>
    <property type="match status" value="1"/>
</dbReference>
<feature type="transmembrane region" description="Helical" evidence="8">
    <location>
        <begin position="25"/>
        <end position="42"/>
    </location>
</feature>
<evidence type="ECO:0000256" key="3">
    <source>
        <dbReference type="ARBA" id="ARBA00022475"/>
    </source>
</evidence>
<feature type="transmembrane region" description="Helical" evidence="8">
    <location>
        <begin position="182"/>
        <end position="206"/>
    </location>
</feature>
<comment type="caution">
    <text evidence="9">The sequence shown here is derived from an EMBL/GenBank/DDBJ whole genome shotgun (WGS) entry which is preliminary data.</text>
</comment>
<evidence type="ECO:0000256" key="8">
    <source>
        <dbReference type="SAM" id="Phobius"/>
    </source>
</evidence>
<dbReference type="PANTHER" id="PTHR32196">
    <property type="entry name" value="ABC TRANSPORTER PERMEASE PROTEIN YPHD-RELATED-RELATED"/>
    <property type="match status" value="1"/>
</dbReference>
<keyword evidence="10" id="KW-1185">Reference proteome</keyword>
<evidence type="ECO:0000313" key="10">
    <source>
        <dbReference type="Proteomes" id="UP000194577"/>
    </source>
</evidence>
<organism evidence="9 10">
    <name type="scientific">Actinomyces ruminis</name>
    <dbReference type="NCBI Taxonomy" id="1937003"/>
    <lineage>
        <taxon>Bacteria</taxon>
        <taxon>Bacillati</taxon>
        <taxon>Actinomycetota</taxon>
        <taxon>Actinomycetes</taxon>
        <taxon>Actinomycetales</taxon>
        <taxon>Actinomycetaceae</taxon>
        <taxon>Actinomyces</taxon>
    </lineage>
</organism>
<sequence>MDSALNEERESVLARIVRVLLTERTAALALLTVLLVTMFSALGRGGYLFADFDASYMASSLQSLVPVALLALAEMFVIISGYSGIDLSVGAIVSLAGMLFGYLIQNAGIPLVPAVVCTVVAGGLLGAVNGMLVGYLRFPPLIATLATQYAYASIAMVVSGSAPISGDRITAANGVLTGRVPLFGLMIPTQVLTILVPSVIISWLLLDRMTWGRSLLAVGTNATAARYAAQNVRAIRGSSYMVSGLLCGLAAVVNVAQYASARPDAGTAGNGMALTAITIAALGGVLIQGGFGRVSGVVMAAVLITWLNAGLLISMEGSAGSRSQLLALGAVLICSILINSYAARRYQLRS</sequence>
<comment type="subcellular location">
    <subcellularLocation>
        <location evidence="1">Cell membrane</location>
        <topology evidence="1">Multi-pass membrane protein</topology>
    </subcellularLocation>
</comment>
<keyword evidence="4" id="KW-0997">Cell inner membrane</keyword>
<proteinExistence type="predicted"/>
<evidence type="ECO:0000256" key="2">
    <source>
        <dbReference type="ARBA" id="ARBA00022448"/>
    </source>
</evidence>
<name>A0ABX4MFL4_9ACTO</name>
<evidence type="ECO:0000256" key="5">
    <source>
        <dbReference type="ARBA" id="ARBA00022692"/>
    </source>
</evidence>
<feature type="transmembrane region" description="Helical" evidence="8">
    <location>
        <begin position="111"/>
        <end position="134"/>
    </location>
</feature>
<evidence type="ECO:0000256" key="1">
    <source>
        <dbReference type="ARBA" id="ARBA00004651"/>
    </source>
</evidence>
<feature type="transmembrane region" description="Helical" evidence="8">
    <location>
        <begin position="265"/>
        <end position="287"/>
    </location>
</feature>
<dbReference type="Pfam" id="PF02653">
    <property type="entry name" value="BPD_transp_2"/>
    <property type="match status" value="1"/>
</dbReference>
<feature type="transmembrane region" description="Helical" evidence="8">
    <location>
        <begin position="240"/>
        <end position="259"/>
    </location>
</feature>
<dbReference type="InterPro" id="IPR001851">
    <property type="entry name" value="ABC_transp_permease"/>
</dbReference>
<feature type="transmembrane region" description="Helical" evidence="8">
    <location>
        <begin position="325"/>
        <end position="343"/>
    </location>
</feature>
<keyword evidence="7 8" id="KW-0472">Membrane</keyword>
<evidence type="ECO:0000256" key="6">
    <source>
        <dbReference type="ARBA" id="ARBA00022989"/>
    </source>
</evidence>
<evidence type="ECO:0000256" key="7">
    <source>
        <dbReference type="ARBA" id="ARBA00023136"/>
    </source>
</evidence>
<reference evidence="9 10" key="1">
    <citation type="submission" date="2017-10" db="EMBL/GenBank/DDBJ databases">
        <title>Draft genome sequence of cellulolytic Actinomyces sp CtC72 isolated from cattle rumen fluid.</title>
        <authorList>
            <person name="Joshi A.J."/>
            <person name="Vasudevan G."/>
            <person name="Lanjekar V.B."/>
            <person name="Hivarkar S."/>
            <person name="Engineer A."/>
            <person name="Pore S.D."/>
            <person name="Dhakephalkar P.K."/>
            <person name="Dagar S."/>
        </authorList>
    </citation>
    <scope>NUCLEOTIDE SEQUENCE [LARGE SCALE GENOMIC DNA]</scope>
    <source>
        <strain evidence="10">CtC72</strain>
    </source>
</reference>
<evidence type="ECO:0000313" key="9">
    <source>
        <dbReference type="EMBL" id="PHP52914.1"/>
    </source>
</evidence>
<evidence type="ECO:0000256" key="4">
    <source>
        <dbReference type="ARBA" id="ARBA00022519"/>
    </source>
</evidence>